<dbReference type="Pfam" id="PF08335">
    <property type="entry name" value="GlnD_UR_UTase"/>
    <property type="match status" value="1"/>
</dbReference>
<dbReference type="InterPro" id="IPR043519">
    <property type="entry name" value="NT_sf"/>
</dbReference>
<evidence type="ECO:0000256" key="5">
    <source>
        <dbReference type="ARBA" id="ARBA00023268"/>
    </source>
</evidence>
<evidence type="ECO:0000256" key="3">
    <source>
        <dbReference type="ARBA" id="ARBA00022801"/>
    </source>
</evidence>
<dbReference type="PANTHER" id="PTHR47320:SF1">
    <property type="entry name" value="BIFUNCTIONAL URIDYLYLTRANSFERASE_URIDYLYL-REMOVING ENZYME"/>
    <property type="match status" value="1"/>
</dbReference>
<dbReference type="InterPro" id="IPR013546">
    <property type="entry name" value="PII_UdlTrfase/GS_AdlTrfase"/>
</dbReference>
<dbReference type="CDD" id="cd05401">
    <property type="entry name" value="NT_GlnE_GlnD_like"/>
    <property type="match status" value="1"/>
</dbReference>
<keyword evidence="5" id="KW-0511">Multifunctional enzyme</keyword>
<keyword evidence="2 8" id="KW-0548">Nucleotidyltransferase</keyword>
<evidence type="ECO:0000313" key="9">
    <source>
        <dbReference type="Proteomes" id="UP000326060"/>
    </source>
</evidence>
<feature type="domain" description="Polymerase nucleotidyl transferase" evidence="6">
    <location>
        <begin position="62"/>
        <end position="98"/>
    </location>
</feature>
<keyword evidence="3" id="KW-0378">Hydrolase</keyword>
<evidence type="ECO:0000259" key="6">
    <source>
        <dbReference type="Pfam" id="PF01909"/>
    </source>
</evidence>
<dbReference type="EMBL" id="RZJP01000002">
    <property type="protein sequence ID" value="KAA8816464.1"/>
    <property type="molecule type" value="Genomic_DNA"/>
</dbReference>
<name>A0A5M9ZEB3_9BIFI</name>
<dbReference type="PANTHER" id="PTHR47320">
    <property type="entry name" value="BIFUNCTIONAL URIDYLYLTRANSFERASE/URIDYLYL-REMOVING ENZYME"/>
    <property type="match status" value="1"/>
</dbReference>
<dbReference type="Proteomes" id="UP000326060">
    <property type="component" value="Unassembled WGS sequence"/>
</dbReference>
<evidence type="ECO:0000256" key="4">
    <source>
        <dbReference type="ARBA" id="ARBA00022842"/>
    </source>
</evidence>
<keyword evidence="1 8" id="KW-0808">Transferase</keyword>
<dbReference type="GO" id="GO:0016787">
    <property type="term" value="F:hydrolase activity"/>
    <property type="evidence" value="ECO:0007669"/>
    <property type="project" value="UniProtKB-KW"/>
</dbReference>
<protein>
    <submittedName>
        <fullName evidence="8">Protein-PII uridylyltransferase</fullName>
    </submittedName>
</protein>
<comment type="caution">
    <text evidence="8">The sequence shown here is derived from an EMBL/GenBank/DDBJ whole genome shotgun (WGS) entry which is preliminary data.</text>
</comment>
<evidence type="ECO:0000256" key="1">
    <source>
        <dbReference type="ARBA" id="ARBA00022679"/>
    </source>
</evidence>
<keyword evidence="4" id="KW-0460">Magnesium</keyword>
<evidence type="ECO:0000313" key="8">
    <source>
        <dbReference type="EMBL" id="KAA8816464.1"/>
    </source>
</evidence>
<evidence type="ECO:0000259" key="7">
    <source>
        <dbReference type="Pfam" id="PF08335"/>
    </source>
</evidence>
<reference evidence="8 9" key="1">
    <citation type="journal article" date="2019" name="Syst. Appl. Microbiol.">
        <title>Characterization of Bifidobacterium species in feaces of the Egyptian fruit bat: Description of B. vespertilionis sp. nov. and B. rousetti sp. nov.</title>
        <authorList>
            <person name="Modesto M."/>
            <person name="Satti M."/>
            <person name="Watanabe K."/>
            <person name="Puglisi E."/>
            <person name="Morelli L."/>
            <person name="Huang C.-H."/>
            <person name="Liou J.-S."/>
            <person name="Miyashita M."/>
            <person name="Tamura T."/>
            <person name="Saito S."/>
            <person name="Mori K."/>
            <person name="Huang L."/>
            <person name="Sciavilla P."/>
            <person name="Sandri C."/>
            <person name="Spiezio C."/>
            <person name="Vitali F."/>
            <person name="Cavalieri D."/>
            <person name="Perpetuini G."/>
            <person name="Tofalo R."/>
            <person name="Bonetti A."/>
            <person name="Arita M."/>
            <person name="Mattarelli P."/>
        </authorList>
    </citation>
    <scope>NUCLEOTIDE SEQUENCE [LARGE SCALE GENOMIC DNA]</scope>
    <source>
        <strain evidence="8 9">RST27</strain>
    </source>
</reference>
<feature type="domain" description="PII-uridylyltransferase/Glutamine-synthetase adenylyltransferase" evidence="7">
    <location>
        <begin position="175"/>
        <end position="266"/>
    </location>
</feature>
<dbReference type="InterPro" id="IPR002934">
    <property type="entry name" value="Polymerase_NTP_transf_dom"/>
</dbReference>
<dbReference type="Gene3D" id="1.10.3210.10">
    <property type="entry name" value="Hypothetical protein af1432"/>
    <property type="match status" value="1"/>
</dbReference>
<dbReference type="InterPro" id="IPR010043">
    <property type="entry name" value="UTase/UR"/>
</dbReference>
<dbReference type="AlphaFoldDB" id="A0A5M9ZEB3"/>
<dbReference type="Pfam" id="PF01909">
    <property type="entry name" value="NTP_transf_2"/>
    <property type="match status" value="1"/>
</dbReference>
<sequence length="630" mass="69437">MTSAVDGLKQRFMEISRPDDDGVYRNGAAKRKARTELAMTSLKALWAEATAATSFPVPDHGIGFAAVGSLARGQIGPSSDLDLVIIYDPHAINDQQLNELANKLWYPLWDSGLDLDHSIRTRQQCESVTDHDLPAAMGWLDVDPIAGDTVLIRETSDSILERWRKAARKRLPELLDSAKSRLDEFGRLQYLNQPDVKEARGGLRDSVLVSALAVSWLADRPHGVYDEAVDRLLDVRDCIHLVANKDTNLLLTPYQDKVAAMLGLADPTLPAGGEREAKSIDDMQTMLARIGRRIAFSLDSTASRAEHSLTHEKPRFAFFQMFSQRAGGHREAPKFDILAPGVAEHEHEVVLAPGVDPSADASLALRVAVAAGRHGLPINPGTLTNLRRCPIHSNRWDDASRALFIDLLACGPALLDVWEEIDFADIPGKWMPEWLGIRNRPSVSAAHRYTIDRHTIEVVTRLGREVGFPSAAARSGEGTNSGEILSADGTVRYDDRHYAALLLAGLLHDIGKRSGIADHAAEGARHAPVIARRMGFDDDTVRMVTFLVREHLTLSEFATGRDPNDPAVGRELADRVDHDPVLLDMLYDLTRADGSSLGATPEETITKRYGWSKWRETLARQMVMAARAQM</sequence>
<dbReference type="GO" id="GO:0008773">
    <property type="term" value="F:[protein-PII] uridylyltransferase activity"/>
    <property type="evidence" value="ECO:0007669"/>
    <property type="project" value="InterPro"/>
</dbReference>
<dbReference type="SUPFAM" id="SSF81301">
    <property type="entry name" value="Nucleotidyltransferase"/>
    <property type="match status" value="1"/>
</dbReference>
<dbReference type="SUPFAM" id="SSF109604">
    <property type="entry name" value="HD-domain/PDEase-like"/>
    <property type="match status" value="1"/>
</dbReference>
<accession>A0A5M9ZEB3</accession>
<gene>
    <name evidence="8" type="ORF">EMB92_06045</name>
</gene>
<dbReference type="RefSeq" id="WP_150394133.1">
    <property type="nucleotide sequence ID" value="NZ_RZJP01000002.1"/>
</dbReference>
<proteinExistence type="predicted"/>
<evidence type="ECO:0000256" key="2">
    <source>
        <dbReference type="ARBA" id="ARBA00022695"/>
    </source>
</evidence>
<organism evidence="8 9">
    <name type="scientific">Bifidobacterium callitrichos</name>
    <dbReference type="NCBI Taxonomy" id="762209"/>
    <lineage>
        <taxon>Bacteria</taxon>
        <taxon>Bacillati</taxon>
        <taxon>Actinomycetota</taxon>
        <taxon>Actinomycetes</taxon>
        <taxon>Bifidobacteriales</taxon>
        <taxon>Bifidobacteriaceae</taxon>
        <taxon>Bifidobacterium</taxon>
    </lineage>
</organism>